<evidence type="ECO:0000313" key="3">
    <source>
        <dbReference type="Proteomes" id="UP001499852"/>
    </source>
</evidence>
<protein>
    <recommendedName>
        <fullName evidence="1">DUF294 domain-containing protein</fullName>
    </recommendedName>
</protein>
<accession>A0ABP9PTP5</accession>
<name>A0ABP9PTP5_9BACT</name>
<dbReference type="EMBL" id="BAABIA010000015">
    <property type="protein sequence ID" value="GAA5149626.1"/>
    <property type="molecule type" value="Genomic_DNA"/>
</dbReference>
<sequence>MSISISQFRAISLQGEGKLAVTPRNELQTKGTGWGRVVEWVRGKTVDGRESKAVENKQVKEAFISAIKQEYGDVMAERATHELGKHSSLKARTVQAVLKNAEANKTDFFKLHNVRSLEKQVQALVLKHGGLEAIYNMGQTEASLTRTYGVERPAYDPKVVGKFMDEMLSKLPEHKLRDPKYPVSLGDIQQHMGRAVIKNMWQKGEAGFGPEQIKQVLEIKDPRTRVQVGSNLMAIASLASHEVPSSREKITQATIKFFQTVCLNLDQPLAREIAINGASNGLLALDLEGVAEAYEESVGVGSKPADNIKFFCAAEKCYKLRGEEEGGRNVLSSITKSLENFVREQSPIVDNNQPLKHPPDVGKDRERLASIRNNAHKQEMGGENSISGQVGSFIKDLYKQSLEEFGVNLESQTFILYGSGSRDEMFPFSDLEFAVLTDKDSKETDPNLIKALEYFEMRITALGETPMGLEQDIPIREGFCFDPGGNAPSSIRSVGTFVGTAIEVARQIDPKSLIMAEVFSSAKCLIGGKDRCQKYNENVNSIFAEKITPRGPTKGQEYAINNLNDHLQKMEKQGNPITKRDLSNLKSINAKELSRFPVFLASSLCKYHGVSAEVTNTLDRLKVLFDKGVLNEGELKALEAAFNGFGKLRLLAEVHHQGQEHTIYKDQVNEALSLNGKEWQSMLEVLEPLRGIYEKVVQFVGNPSAVFKASS</sequence>
<dbReference type="Pfam" id="PF10335">
    <property type="entry name" value="DUF294_C"/>
    <property type="match status" value="1"/>
</dbReference>
<evidence type="ECO:0000259" key="1">
    <source>
        <dbReference type="Pfam" id="PF10335"/>
    </source>
</evidence>
<reference evidence="3" key="1">
    <citation type="journal article" date="2019" name="Int. J. Syst. Evol. Microbiol.">
        <title>The Global Catalogue of Microorganisms (GCM) 10K type strain sequencing project: providing services to taxonomists for standard genome sequencing and annotation.</title>
        <authorList>
            <consortium name="The Broad Institute Genomics Platform"/>
            <consortium name="The Broad Institute Genome Sequencing Center for Infectious Disease"/>
            <person name="Wu L."/>
            <person name="Ma J."/>
        </authorList>
    </citation>
    <scope>NUCLEOTIDE SEQUENCE [LARGE SCALE GENOMIC DNA]</scope>
    <source>
        <strain evidence="3">JCM 18053</strain>
    </source>
</reference>
<evidence type="ECO:0000313" key="2">
    <source>
        <dbReference type="EMBL" id="GAA5149626.1"/>
    </source>
</evidence>
<comment type="caution">
    <text evidence="2">The sequence shown here is derived from an EMBL/GenBank/DDBJ whole genome shotgun (WGS) entry which is preliminary data.</text>
</comment>
<dbReference type="RefSeq" id="WP_345738924.1">
    <property type="nucleotide sequence ID" value="NZ_BAABIA010000015.1"/>
</dbReference>
<organism evidence="2 3">
    <name type="scientific">Prosthecobacter algae</name>
    <dbReference type="NCBI Taxonomy" id="1144682"/>
    <lineage>
        <taxon>Bacteria</taxon>
        <taxon>Pseudomonadati</taxon>
        <taxon>Verrucomicrobiota</taxon>
        <taxon>Verrucomicrobiia</taxon>
        <taxon>Verrucomicrobiales</taxon>
        <taxon>Verrucomicrobiaceae</taxon>
        <taxon>Prosthecobacter</taxon>
    </lineage>
</organism>
<gene>
    <name evidence="2" type="ORF">GCM10023213_47580</name>
</gene>
<proteinExistence type="predicted"/>
<dbReference type="Proteomes" id="UP001499852">
    <property type="component" value="Unassembled WGS sequence"/>
</dbReference>
<feature type="domain" description="DUF294" evidence="1">
    <location>
        <begin position="604"/>
        <end position="669"/>
    </location>
</feature>
<dbReference type="InterPro" id="IPR018821">
    <property type="entry name" value="DUF294_put_nucleoTrafse_sb-bd"/>
</dbReference>
<dbReference type="InterPro" id="IPR044899">
    <property type="entry name" value="SptP_N_sf"/>
</dbReference>
<dbReference type="Gene3D" id="4.10.1330.10">
    <property type="entry name" value="non globular Virulence effector SptP domain"/>
    <property type="match status" value="1"/>
</dbReference>
<keyword evidence="3" id="KW-1185">Reference proteome</keyword>